<evidence type="ECO:0000256" key="4">
    <source>
        <dbReference type="ARBA" id="ARBA00023284"/>
    </source>
</evidence>
<dbReference type="PRINTS" id="PR00160">
    <property type="entry name" value="GLUTAREDOXIN"/>
</dbReference>
<dbReference type="InterPro" id="IPR002109">
    <property type="entry name" value="Glutaredoxin"/>
</dbReference>
<proteinExistence type="inferred from homology"/>
<feature type="domain" description="Glutaredoxin" evidence="5">
    <location>
        <begin position="14"/>
        <end position="76"/>
    </location>
</feature>
<evidence type="ECO:0000256" key="1">
    <source>
        <dbReference type="ARBA" id="ARBA00004496"/>
    </source>
</evidence>
<dbReference type="Proteomes" id="UP000827889">
    <property type="component" value="Chromosome 1"/>
</dbReference>
<evidence type="ECO:0000256" key="2">
    <source>
        <dbReference type="ARBA" id="ARBA00007568"/>
    </source>
</evidence>
<comment type="subcellular location">
    <subcellularLocation>
        <location evidence="1">Cytoplasm</location>
    </subcellularLocation>
</comment>
<dbReference type="InterPro" id="IPR014025">
    <property type="entry name" value="Glutaredoxin_subgr"/>
</dbReference>
<keyword evidence="6" id="KW-1185">Reference proteome</keyword>
<organism evidence="6 7">
    <name type="scientific">Rhodamnia argentea</name>
    <dbReference type="NCBI Taxonomy" id="178133"/>
    <lineage>
        <taxon>Eukaryota</taxon>
        <taxon>Viridiplantae</taxon>
        <taxon>Streptophyta</taxon>
        <taxon>Embryophyta</taxon>
        <taxon>Tracheophyta</taxon>
        <taxon>Spermatophyta</taxon>
        <taxon>Magnoliopsida</taxon>
        <taxon>eudicotyledons</taxon>
        <taxon>Gunneridae</taxon>
        <taxon>Pentapetalae</taxon>
        <taxon>rosids</taxon>
        <taxon>malvids</taxon>
        <taxon>Myrtales</taxon>
        <taxon>Myrtaceae</taxon>
        <taxon>Myrtoideae</taxon>
        <taxon>Myrteae</taxon>
        <taxon>Australasian group</taxon>
        <taxon>Rhodamnia</taxon>
    </lineage>
</organism>
<dbReference type="NCBIfam" id="TIGR02189">
    <property type="entry name" value="GlrX-like_plant"/>
    <property type="match status" value="1"/>
</dbReference>
<reference evidence="7" key="2">
    <citation type="submission" date="2025-08" db="UniProtKB">
        <authorList>
            <consortium name="RefSeq"/>
        </authorList>
    </citation>
    <scope>IDENTIFICATION</scope>
    <source>
        <tissue evidence="7">Leaf</tissue>
    </source>
</reference>
<accession>A0A8B8Q808</accession>
<dbReference type="PANTHER" id="PTHR10168">
    <property type="entry name" value="GLUTAREDOXIN"/>
    <property type="match status" value="1"/>
</dbReference>
<dbReference type="Gene3D" id="3.40.30.10">
    <property type="entry name" value="Glutaredoxin"/>
    <property type="match status" value="1"/>
</dbReference>
<dbReference type="PROSITE" id="PS51354">
    <property type="entry name" value="GLUTAREDOXIN_2"/>
    <property type="match status" value="1"/>
</dbReference>
<dbReference type="GeneID" id="115750195"/>
<protein>
    <submittedName>
        <fullName evidence="7">Monothiol glutaredoxin-S1-like</fullName>
    </submittedName>
</protein>
<evidence type="ECO:0000313" key="6">
    <source>
        <dbReference type="Proteomes" id="UP000827889"/>
    </source>
</evidence>
<keyword evidence="4" id="KW-0676">Redox-active center</keyword>
<keyword evidence="3" id="KW-0963">Cytoplasm</keyword>
<evidence type="ECO:0000256" key="3">
    <source>
        <dbReference type="ARBA" id="ARBA00022490"/>
    </source>
</evidence>
<name>A0A8B8Q808_9MYRT</name>
<evidence type="ECO:0000259" key="5">
    <source>
        <dbReference type="Pfam" id="PF00462"/>
    </source>
</evidence>
<dbReference type="RefSeq" id="XP_030543246.1">
    <property type="nucleotide sequence ID" value="XM_030687386.2"/>
</dbReference>
<comment type="similarity">
    <text evidence="2">Belongs to the glutaredoxin family. CC-type subfamily.</text>
</comment>
<sequence length="103" mass="11313">MDTALAGLVKDKAVVIFSKSTCCMSHTVKSLILSYGANPTVYELDEIPNGKQIERALVQLGRCEVVPTVFIGQKYIGGPNELMSHQLRGTLVPLLREARAIWI</sequence>
<reference evidence="6" key="1">
    <citation type="submission" date="2025-05" db="UniProtKB">
        <authorList>
            <consortium name="RefSeq"/>
        </authorList>
    </citation>
    <scope>NUCLEOTIDE SEQUENCE [LARGE SCALE GENOMIC DNA]</scope>
</reference>
<dbReference type="GO" id="GO:0005737">
    <property type="term" value="C:cytoplasm"/>
    <property type="evidence" value="ECO:0007669"/>
    <property type="project" value="UniProtKB-SubCell"/>
</dbReference>
<dbReference type="InterPro" id="IPR036249">
    <property type="entry name" value="Thioredoxin-like_sf"/>
</dbReference>
<dbReference type="OrthoDB" id="418495at2759"/>
<gene>
    <name evidence="7" type="primary">LOC115750195</name>
</gene>
<dbReference type="CDD" id="cd03419">
    <property type="entry name" value="GRX_GRXh_1_2_like"/>
    <property type="match status" value="1"/>
</dbReference>
<dbReference type="AlphaFoldDB" id="A0A8B8Q808"/>
<dbReference type="KEGG" id="rarg:115750195"/>
<dbReference type="Pfam" id="PF00462">
    <property type="entry name" value="Glutaredoxin"/>
    <property type="match status" value="1"/>
</dbReference>
<dbReference type="SUPFAM" id="SSF52833">
    <property type="entry name" value="Thioredoxin-like"/>
    <property type="match status" value="1"/>
</dbReference>
<evidence type="ECO:0000313" key="7">
    <source>
        <dbReference type="RefSeq" id="XP_030543246.1"/>
    </source>
</evidence>
<dbReference type="InterPro" id="IPR011905">
    <property type="entry name" value="GlrX-like_pln_2"/>
</dbReference>